<dbReference type="CDD" id="cd03801">
    <property type="entry name" value="GT4_PimA-like"/>
    <property type="match status" value="1"/>
</dbReference>
<dbReference type="RefSeq" id="WP_205114184.1">
    <property type="nucleotide sequence ID" value="NZ_CP070273.1"/>
</dbReference>
<dbReference type="SUPFAM" id="SSF53756">
    <property type="entry name" value="UDP-Glycosyltransferase/glycogen phosphorylase"/>
    <property type="match status" value="1"/>
</dbReference>
<dbReference type="Proteomes" id="UP000644167">
    <property type="component" value="Chromosome"/>
</dbReference>
<proteinExistence type="predicted"/>
<dbReference type="PANTHER" id="PTHR12526:SF584">
    <property type="entry name" value="GLYCOSYLTRANSFERASE"/>
    <property type="match status" value="1"/>
</dbReference>
<keyword evidence="2" id="KW-1185">Reference proteome</keyword>
<dbReference type="Pfam" id="PF13692">
    <property type="entry name" value="Glyco_trans_1_4"/>
    <property type="match status" value="1"/>
</dbReference>
<accession>A0ABX7IPK3</accession>
<sequence>MHLLVIGYVWPEPNSSAAGSRMMQLLNCFHKEQWQISFASPAQQTEHMADLSLLGIEAEHIELNSASFDHYIAHKKPDIVVFDRFMMEEQFGWRVEKFSPDSLRILNTEDLHSLRQARHNALKQNREFAVEDLYSDHGIREIAAIHRCDLTLMISEVETKLLIDEFHVPETHVFHLPFMLPEPQPTEKLLNFEDRQHFISIGNFRHAPNWDAVLQLKTEIWPKIRKRLPKAEMHIYGAYPPPKATQLHNTKEGFLVKGWAEDAHAVMQHARLCLAPLRFGAGIKGKLVEAMQVGTPSITTSIGAESMHGAFPWNGVITDDIETFVDAAVSLYEDKESWLLMQQNGNRILQARYQAEEWEPKLINRLKLQVQLKESLRKKHFLGLMLRHHSLKSTQYMSQWIELKNKNEAEEH</sequence>
<dbReference type="Gene3D" id="3.40.50.2000">
    <property type="entry name" value="Glycogen Phosphorylase B"/>
    <property type="match status" value="1"/>
</dbReference>
<gene>
    <name evidence="1" type="ORF">JSY38_16205</name>
</gene>
<evidence type="ECO:0000313" key="1">
    <source>
        <dbReference type="EMBL" id="QRV23558.1"/>
    </source>
</evidence>
<evidence type="ECO:0000313" key="2">
    <source>
        <dbReference type="Proteomes" id="UP000644167"/>
    </source>
</evidence>
<organism evidence="1 2">
    <name type="scientific">Marinomonas foliarum</name>
    <dbReference type="NCBI Taxonomy" id="491950"/>
    <lineage>
        <taxon>Bacteria</taxon>
        <taxon>Pseudomonadati</taxon>
        <taxon>Pseudomonadota</taxon>
        <taxon>Gammaproteobacteria</taxon>
        <taxon>Oceanospirillales</taxon>
        <taxon>Oceanospirillaceae</taxon>
        <taxon>Marinomonas</taxon>
    </lineage>
</organism>
<reference evidence="1 2" key="1">
    <citation type="submission" date="2021-02" db="EMBL/GenBank/DDBJ databases">
        <title>The genome of Marinomonas foliarum JZW.</title>
        <authorList>
            <person name="Sun M."/>
        </authorList>
    </citation>
    <scope>NUCLEOTIDE SEQUENCE [LARGE SCALE GENOMIC DNA]</scope>
    <source>
        <strain evidence="1 2">JZW</strain>
    </source>
</reference>
<protein>
    <submittedName>
        <fullName evidence="1">Glycosyltransferase family 4 protein</fullName>
    </submittedName>
</protein>
<dbReference type="PANTHER" id="PTHR12526">
    <property type="entry name" value="GLYCOSYLTRANSFERASE"/>
    <property type="match status" value="1"/>
</dbReference>
<name>A0ABX7IPK3_9GAMM</name>
<dbReference type="EMBL" id="CP070273">
    <property type="protein sequence ID" value="QRV23558.1"/>
    <property type="molecule type" value="Genomic_DNA"/>
</dbReference>